<feature type="compositionally biased region" description="Basic and acidic residues" evidence="1">
    <location>
        <begin position="45"/>
        <end position="59"/>
    </location>
</feature>
<keyword evidence="3" id="KW-1185">Reference proteome</keyword>
<name>A0A9D3YYN1_DREPO</name>
<protein>
    <submittedName>
        <fullName evidence="2">Uncharacterized protein</fullName>
    </submittedName>
</protein>
<proteinExistence type="predicted"/>
<evidence type="ECO:0000313" key="2">
    <source>
        <dbReference type="EMBL" id="KAH3707466.1"/>
    </source>
</evidence>
<evidence type="ECO:0000256" key="1">
    <source>
        <dbReference type="SAM" id="MobiDB-lite"/>
    </source>
</evidence>
<sequence>MTHAKEILTRTNETLDTLQDMTRECSLKKCSPKKLVLSCPATKASKREDKDDSPVHENETNSSKKRRGNKKTKKGKSKGKDRTKGTSTVDKCKGMPQKERQLCRKEHKRPKNEGRK</sequence>
<organism evidence="2 3">
    <name type="scientific">Dreissena polymorpha</name>
    <name type="common">Zebra mussel</name>
    <name type="synonym">Mytilus polymorpha</name>
    <dbReference type="NCBI Taxonomy" id="45954"/>
    <lineage>
        <taxon>Eukaryota</taxon>
        <taxon>Metazoa</taxon>
        <taxon>Spiralia</taxon>
        <taxon>Lophotrochozoa</taxon>
        <taxon>Mollusca</taxon>
        <taxon>Bivalvia</taxon>
        <taxon>Autobranchia</taxon>
        <taxon>Heteroconchia</taxon>
        <taxon>Euheterodonta</taxon>
        <taxon>Imparidentia</taxon>
        <taxon>Neoheterodontei</taxon>
        <taxon>Myida</taxon>
        <taxon>Dreissenoidea</taxon>
        <taxon>Dreissenidae</taxon>
        <taxon>Dreissena</taxon>
    </lineage>
</organism>
<gene>
    <name evidence="2" type="ORF">DPMN_066872</name>
</gene>
<reference evidence="2" key="1">
    <citation type="journal article" date="2019" name="bioRxiv">
        <title>The Genome of the Zebra Mussel, Dreissena polymorpha: A Resource for Invasive Species Research.</title>
        <authorList>
            <person name="McCartney M.A."/>
            <person name="Auch B."/>
            <person name="Kono T."/>
            <person name="Mallez S."/>
            <person name="Zhang Y."/>
            <person name="Obille A."/>
            <person name="Becker A."/>
            <person name="Abrahante J.E."/>
            <person name="Garbe J."/>
            <person name="Badalamenti J.P."/>
            <person name="Herman A."/>
            <person name="Mangelson H."/>
            <person name="Liachko I."/>
            <person name="Sullivan S."/>
            <person name="Sone E.D."/>
            <person name="Koren S."/>
            <person name="Silverstein K.A.T."/>
            <person name="Beckman K.B."/>
            <person name="Gohl D.M."/>
        </authorList>
    </citation>
    <scope>NUCLEOTIDE SEQUENCE</scope>
    <source>
        <strain evidence="2">Duluth1</strain>
        <tissue evidence="2">Whole animal</tissue>
    </source>
</reference>
<feature type="compositionally biased region" description="Basic and acidic residues" evidence="1">
    <location>
        <begin position="78"/>
        <end position="104"/>
    </location>
</feature>
<accession>A0A9D3YYN1</accession>
<comment type="caution">
    <text evidence="2">The sequence shown here is derived from an EMBL/GenBank/DDBJ whole genome shotgun (WGS) entry which is preliminary data.</text>
</comment>
<evidence type="ECO:0000313" key="3">
    <source>
        <dbReference type="Proteomes" id="UP000828390"/>
    </source>
</evidence>
<feature type="compositionally biased region" description="Basic residues" evidence="1">
    <location>
        <begin position="63"/>
        <end position="77"/>
    </location>
</feature>
<dbReference type="EMBL" id="JAIWYP010000014">
    <property type="protein sequence ID" value="KAH3707466.1"/>
    <property type="molecule type" value="Genomic_DNA"/>
</dbReference>
<dbReference type="AlphaFoldDB" id="A0A9D3YYN1"/>
<dbReference type="Proteomes" id="UP000828390">
    <property type="component" value="Unassembled WGS sequence"/>
</dbReference>
<feature type="region of interest" description="Disordered" evidence="1">
    <location>
        <begin position="36"/>
        <end position="116"/>
    </location>
</feature>
<reference evidence="2" key="2">
    <citation type="submission" date="2020-11" db="EMBL/GenBank/DDBJ databases">
        <authorList>
            <person name="McCartney M.A."/>
            <person name="Auch B."/>
            <person name="Kono T."/>
            <person name="Mallez S."/>
            <person name="Becker A."/>
            <person name="Gohl D.M."/>
            <person name="Silverstein K.A.T."/>
            <person name="Koren S."/>
            <person name="Bechman K.B."/>
            <person name="Herman A."/>
            <person name="Abrahante J.E."/>
            <person name="Garbe J."/>
        </authorList>
    </citation>
    <scope>NUCLEOTIDE SEQUENCE</scope>
    <source>
        <strain evidence="2">Duluth1</strain>
        <tissue evidence="2">Whole animal</tissue>
    </source>
</reference>